<dbReference type="PROSITE" id="PS00133">
    <property type="entry name" value="CARBOXYPEPT_ZN_2"/>
    <property type="match status" value="1"/>
</dbReference>
<keyword evidence="9" id="KW-0812">Transmembrane</keyword>
<gene>
    <name evidence="11" type="ORF">IPOD504_LOCUS16703</name>
</gene>
<keyword evidence="3" id="KW-0645">Protease</keyword>
<dbReference type="Pfam" id="PF00246">
    <property type="entry name" value="Peptidase_M14"/>
    <property type="match status" value="1"/>
</dbReference>
<evidence type="ECO:0000256" key="9">
    <source>
        <dbReference type="SAM" id="Phobius"/>
    </source>
</evidence>
<dbReference type="PANTHER" id="PTHR11532">
    <property type="entry name" value="PROTEASE M14 CARBOXYPEPTIDASE"/>
    <property type="match status" value="1"/>
</dbReference>
<evidence type="ECO:0000256" key="2">
    <source>
        <dbReference type="ARBA" id="ARBA00005988"/>
    </source>
</evidence>
<evidence type="ECO:0000256" key="1">
    <source>
        <dbReference type="ARBA" id="ARBA00001947"/>
    </source>
</evidence>
<dbReference type="InterPro" id="IPR008969">
    <property type="entry name" value="CarboxyPept-like_regulatory"/>
</dbReference>
<keyword evidence="4" id="KW-0479">Metal-binding</keyword>
<evidence type="ECO:0000259" key="10">
    <source>
        <dbReference type="PROSITE" id="PS52035"/>
    </source>
</evidence>
<feature type="active site" description="Proton donor/acceptor" evidence="8">
    <location>
        <position position="630"/>
    </location>
</feature>
<dbReference type="SUPFAM" id="SSF49464">
    <property type="entry name" value="Carboxypeptidase regulatory domain-like"/>
    <property type="match status" value="1"/>
</dbReference>
<evidence type="ECO:0000256" key="7">
    <source>
        <dbReference type="ARBA" id="ARBA00023180"/>
    </source>
</evidence>
<dbReference type="Gene3D" id="1.10.287.70">
    <property type="match status" value="1"/>
</dbReference>
<keyword evidence="12" id="KW-1185">Reference proteome</keyword>
<evidence type="ECO:0000256" key="6">
    <source>
        <dbReference type="ARBA" id="ARBA00022833"/>
    </source>
</evidence>
<comment type="similarity">
    <text evidence="2 8">Belongs to the peptidase M14 family.</text>
</comment>
<dbReference type="CDD" id="cd11308">
    <property type="entry name" value="Peptidase_M14NE-CP-C_like"/>
    <property type="match status" value="1"/>
</dbReference>
<evidence type="ECO:0000256" key="8">
    <source>
        <dbReference type="PROSITE-ProRule" id="PRU01379"/>
    </source>
</evidence>
<feature type="non-terminal residue" evidence="11">
    <location>
        <position position="1"/>
    </location>
</feature>
<evidence type="ECO:0000256" key="3">
    <source>
        <dbReference type="ARBA" id="ARBA00022645"/>
    </source>
</evidence>
<dbReference type="PRINTS" id="PR00765">
    <property type="entry name" value="CRBOXYPTASEA"/>
</dbReference>
<name>A0ABN8J8C2_9NEOP</name>
<feature type="domain" description="Peptidase M14" evidence="10">
    <location>
        <begin position="334"/>
        <end position="660"/>
    </location>
</feature>
<keyword evidence="6" id="KW-0862">Zinc</keyword>
<dbReference type="PROSITE" id="PS00132">
    <property type="entry name" value="CARBOXYPEPT_ZN_1"/>
    <property type="match status" value="1"/>
</dbReference>
<dbReference type="Gene3D" id="3.40.630.10">
    <property type="entry name" value="Zn peptidases"/>
    <property type="match status" value="1"/>
</dbReference>
<dbReference type="Proteomes" id="UP000837857">
    <property type="component" value="Chromosome 8"/>
</dbReference>
<dbReference type="InterPro" id="IPR000834">
    <property type="entry name" value="Peptidase_M14"/>
</dbReference>
<comment type="cofactor">
    <cofactor evidence="1">
        <name>Zn(2+)</name>
        <dbReference type="ChEBI" id="CHEBI:29105"/>
    </cofactor>
</comment>
<organism evidence="11 12">
    <name type="scientific">Iphiclides podalirius</name>
    <name type="common">scarce swallowtail</name>
    <dbReference type="NCBI Taxonomy" id="110791"/>
    <lineage>
        <taxon>Eukaryota</taxon>
        <taxon>Metazoa</taxon>
        <taxon>Ecdysozoa</taxon>
        <taxon>Arthropoda</taxon>
        <taxon>Hexapoda</taxon>
        <taxon>Insecta</taxon>
        <taxon>Pterygota</taxon>
        <taxon>Neoptera</taxon>
        <taxon>Endopterygota</taxon>
        <taxon>Lepidoptera</taxon>
        <taxon>Glossata</taxon>
        <taxon>Ditrysia</taxon>
        <taxon>Papilionoidea</taxon>
        <taxon>Papilionidae</taxon>
        <taxon>Papilioninae</taxon>
        <taxon>Iphiclides</taxon>
    </lineage>
</organism>
<dbReference type="InterPro" id="IPR057247">
    <property type="entry name" value="CARBOXYPEPT_ZN_2"/>
</dbReference>
<evidence type="ECO:0000256" key="4">
    <source>
        <dbReference type="ARBA" id="ARBA00022723"/>
    </source>
</evidence>
<keyword evidence="7" id="KW-0325">Glycoprotein</keyword>
<keyword evidence="5" id="KW-0378">Hydrolase</keyword>
<dbReference type="InterPro" id="IPR057246">
    <property type="entry name" value="CARBOXYPEPT_ZN_1"/>
</dbReference>
<dbReference type="Gene3D" id="2.60.40.1120">
    <property type="entry name" value="Carboxypeptidase-like, regulatory domain"/>
    <property type="match status" value="1"/>
</dbReference>
<evidence type="ECO:0000313" key="12">
    <source>
        <dbReference type="Proteomes" id="UP000837857"/>
    </source>
</evidence>
<reference evidence="11" key="1">
    <citation type="submission" date="2022-03" db="EMBL/GenBank/DDBJ databases">
        <authorList>
            <person name="Martin H S."/>
        </authorList>
    </citation>
    <scope>NUCLEOTIDE SEQUENCE</scope>
</reference>
<dbReference type="Gene3D" id="3.40.190.10">
    <property type="entry name" value="Periplasmic binding protein-like II"/>
    <property type="match status" value="1"/>
</dbReference>
<dbReference type="EMBL" id="OW152820">
    <property type="protein sequence ID" value="CAH2075338.1"/>
    <property type="molecule type" value="Genomic_DNA"/>
</dbReference>
<keyword evidence="3" id="KW-0121">Carboxypeptidase</keyword>
<dbReference type="PROSITE" id="PS52035">
    <property type="entry name" value="PEPTIDASE_M14"/>
    <property type="match status" value="1"/>
</dbReference>
<dbReference type="SUPFAM" id="SSF53850">
    <property type="entry name" value="Periplasmic binding protein-like II"/>
    <property type="match status" value="1"/>
</dbReference>
<accession>A0ABN8J8C2</accession>
<keyword evidence="9" id="KW-1133">Transmembrane helix</keyword>
<keyword evidence="9" id="KW-0472">Membrane</keyword>
<evidence type="ECO:0000256" key="5">
    <source>
        <dbReference type="ARBA" id="ARBA00022801"/>
    </source>
</evidence>
<dbReference type="Pfam" id="PF13620">
    <property type="entry name" value="CarboxypepD_reg"/>
    <property type="match status" value="1"/>
</dbReference>
<feature type="transmembrane region" description="Helical" evidence="9">
    <location>
        <begin position="130"/>
        <end position="155"/>
    </location>
</feature>
<dbReference type="SMART" id="SM00631">
    <property type="entry name" value="Zn_pept"/>
    <property type="match status" value="1"/>
</dbReference>
<sequence length="797" mass="90396">MSNLYGKVVKVSCFTYKPYVLLDLNPAVVPYGRDGMEIRIVDEFCRWINCSIEIVRDDEYQWGEIYSYENRTGVGVLGSMVEDRVDFGITALYSWYEEFLALDFSAPCIRTGITCIAPAPRMLASWETPFLPFSLYLWIAIIFTFLYASVGLAIAQRCSTRNVLLTTFGMMITQTQSDVGSSWRIRLITGWLLITGLVLDNAYGGGLASSFTVPKYEKSIDTIKDIVDRSIEWGATHDAWIFSLALSQEPVIKKLVSQFKKYSFEELQRKSFTRSMAFSIEKLPAGYYAIGEYITEEAVLDLTIMLEDFYYEQCVIMLRKSSAYTNKLSQLIGRLHESGLLLAWETQVALQHLNYKVQLEVRLSRSKKDVDKVEPLALRHVLPGYHQPYKPEMKYVGNIHGNEVLGRELLLGLADYLCQQYLKNNPKIRALIKRSRIHLLPSMNPDGWQLSTSFGGQDYLIGRGNNHSVDLNRNFPDLDAITFEFERLGINHNSHLLKDVTQLAAPLEPETRAVMRWIMSIPFVLSAAMHGGDLVANYPYDESKSGALASEYSASPDDDTFRELAMAYASAHADMASPRRPGCHIGRDQSASYNFGKQGGVTNGAAWYSLKGGMQDFNYLATNAFEITLELGCKKYPLESELENEWNRNREALLAYLWKGHTGVKGLVRDETGYLENAIISVVNITGPVPKPIRHDVTTGMYGDYYRLLTPGQYELTASHVGHYPAQRQVTVPKRQYTAQVVNFKLQPIRFDDGPLFLDTPFNYYAHFVGDQPRIYKRSLFEKVANTMLEAKDTPKE</sequence>
<protein>
    <recommendedName>
        <fullName evidence="10">Peptidase M14 domain-containing protein</fullName>
    </recommendedName>
</protein>
<dbReference type="PANTHER" id="PTHR11532:SF93">
    <property type="entry name" value="CARBOXYPEPTIDASE E"/>
    <property type="match status" value="1"/>
</dbReference>
<dbReference type="InterPro" id="IPR050753">
    <property type="entry name" value="Peptidase_M14_domain"/>
</dbReference>
<dbReference type="SUPFAM" id="SSF53187">
    <property type="entry name" value="Zn-dependent exopeptidases"/>
    <property type="match status" value="1"/>
</dbReference>
<evidence type="ECO:0000313" key="11">
    <source>
        <dbReference type="EMBL" id="CAH2075338.1"/>
    </source>
</evidence>
<proteinExistence type="inferred from homology"/>